<dbReference type="InterPro" id="IPR001126">
    <property type="entry name" value="UmuC"/>
</dbReference>
<dbReference type="GO" id="GO:0003684">
    <property type="term" value="F:damaged DNA binding"/>
    <property type="evidence" value="ECO:0007669"/>
    <property type="project" value="InterPro"/>
</dbReference>
<dbReference type="PROSITE" id="PS50173">
    <property type="entry name" value="UMUC"/>
    <property type="match status" value="1"/>
</dbReference>
<protein>
    <submittedName>
        <fullName evidence="3">DNA polymerase V</fullName>
    </submittedName>
</protein>
<dbReference type="Pfam" id="PF11799">
    <property type="entry name" value="IMS_C"/>
    <property type="match status" value="1"/>
</dbReference>
<comment type="caution">
    <text evidence="3">The sequence shown here is derived from an EMBL/GenBank/DDBJ whole genome shotgun (WGS) entry which is preliminary data.</text>
</comment>
<dbReference type="AlphaFoldDB" id="A0A840UNJ6"/>
<dbReference type="Pfam" id="PF00817">
    <property type="entry name" value="IMS"/>
    <property type="match status" value="1"/>
</dbReference>
<accession>A0A840UNJ6</accession>
<dbReference type="GO" id="GO:0006281">
    <property type="term" value="P:DNA repair"/>
    <property type="evidence" value="ECO:0007669"/>
    <property type="project" value="InterPro"/>
</dbReference>
<comment type="similarity">
    <text evidence="1">Belongs to the DNA polymerase type-Y family.</text>
</comment>
<sequence>MNSHTYIAIDLKSFYASVECIERNLDPLTTNLVVADAARTEKTICLAVSPSLKTYGIPGRARLFEVIQKIKEANSLRKYNTHLKILKKSSYNDSALKSDPSLAVDFITAPPQMALYMKYSKKIYELYLKYIAPEDIHIYSIDEVFIDVTPYLNTYKLSAKALAMKIINEVLATTGITATAGIGTNLYLCKIAMDIQAKHVKPDANGVRIAMLDEISYRQNLWAHRPLTDFWRIGKGYVKKLEKNGLYTMGDIARCSLGKKDEFHNERLLYKLFGINAELLIDHAWGWEPCTIKNVKEYKPDNNSLSSGQVLQCPYPFEKAKIVIREMAELLVFDLIGKNFVTDQIVLTIGYDIENIASGNYNGETATDYYGRKIPKHAHGTATLEKYSSSTKIIVNAVMQLSDKILNPSLSVRRINVTANHIVDEKSAQTSVIEQYDLFADTTAIEKETNDILKEKKQQKTILAIKGKHGKNAILMGSDLQAGATTILRNKQIGGHKA</sequence>
<evidence type="ECO:0000313" key="3">
    <source>
        <dbReference type="EMBL" id="MBB5336268.1"/>
    </source>
</evidence>
<dbReference type="EMBL" id="JACHFH010000015">
    <property type="protein sequence ID" value="MBB5336268.1"/>
    <property type="molecule type" value="Genomic_DNA"/>
</dbReference>
<dbReference type="GO" id="GO:0003887">
    <property type="term" value="F:DNA-directed DNA polymerase activity"/>
    <property type="evidence" value="ECO:0007669"/>
    <property type="project" value="TreeGrafter"/>
</dbReference>
<evidence type="ECO:0000313" key="4">
    <source>
        <dbReference type="Proteomes" id="UP000559117"/>
    </source>
</evidence>
<dbReference type="GO" id="GO:0042276">
    <property type="term" value="P:error-prone translesion synthesis"/>
    <property type="evidence" value="ECO:0007669"/>
    <property type="project" value="TreeGrafter"/>
</dbReference>
<dbReference type="Proteomes" id="UP000559117">
    <property type="component" value="Unassembled WGS sequence"/>
</dbReference>
<name>A0A840UNJ6_9FIRM</name>
<evidence type="ECO:0000256" key="1">
    <source>
        <dbReference type="ARBA" id="ARBA00010945"/>
    </source>
</evidence>
<feature type="domain" description="UmuC" evidence="2">
    <location>
        <begin position="6"/>
        <end position="234"/>
    </location>
</feature>
<dbReference type="Gene3D" id="3.30.70.270">
    <property type="match status" value="1"/>
</dbReference>
<dbReference type="GO" id="GO:0005829">
    <property type="term" value="C:cytosol"/>
    <property type="evidence" value="ECO:0007669"/>
    <property type="project" value="TreeGrafter"/>
</dbReference>
<dbReference type="InterPro" id="IPR043502">
    <property type="entry name" value="DNA/RNA_pol_sf"/>
</dbReference>
<dbReference type="GO" id="GO:0009432">
    <property type="term" value="P:SOS response"/>
    <property type="evidence" value="ECO:0007669"/>
    <property type="project" value="TreeGrafter"/>
</dbReference>
<dbReference type="PANTHER" id="PTHR11076">
    <property type="entry name" value="DNA REPAIR POLYMERASE UMUC / TRANSFERASE FAMILY MEMBER"/>
    <property type="match status" value="1"/>
</dbReference>
<keyword evidence="4" id="KW-1185">Reference proteome</keyword>
<gene>
    <name evidence="3" type="ORF">HNR32_001416</name>
</gene>
<proteinExistence type="inferred from homology"/>
<dbReference type="RefSeq" id="WP_183861066.1">
    <property type="nucleotide sequence ID" value="NZ_JACHFH010000015.1"/>
</dbReference>
<reference evidence="3 4" key="1">
    <citation type="submission" date="2020-08" db="EMBL/GenBank/DDBJ databases">
        <title>Genomic Encyclopedia of Type Strains, Phase IV (KMG-IV): sequencing the most valuable type-strain genomes for metagenomic binning, comparative biology and taxonomic classification.</title>
        <authorList>
            <person name="Goeker M."/>
        </authorList>
    </citation>
    <scope>NUCLEOTIDE SEQUENCE [LARGE SCALE GENOMIC DNA]</scope>
    <source>
        <strain evidence="3 4">DSM 24661</strain>
    </source>
</reference>
<dbReference type="Gene3D" id="1.10.150.20">
    <property type="entry name" value="5' to 3' exonuclease, C-terminal subdomain"/>
    <property type="match status" value="1"/>
</dbReference>
<dbReference type="SUPFAM" id="SSF56672">
    <property type="entry name" value="DNA/RNA polymerases"/>
    <property type="match status" value="1"/>
</dbReference>
<dbReference type="InterPro" id="IPR050116">
    <property type="entry name" value="DNA_polymerase-Y"/>
</dbReference>
<dbReference type="InterPro" id="IPR043128">
    <property type="entry name" value="Rev_trsase/Diguanyl_cyclase"/>
</dbReference>
<evidence type="ECO:0000259" key="2">
    <source>
        <dbReference type="PROSITE" id="PS50173"/>
    </source>
</evidence>
<dbReference type="InterPro" id="IPR017961">
    <property type="entry name" value="DNA_pol_Y-fam_little_finger"/>
</dbReference>
<dbReference type="PANTHER" id="PTHR11076:SF35">
    <property type="entry name" value="DNA REPAIR PROTEIN HOMOLOG YOBH"/>
    <property type="match status" value="1"/>
</dbReference>
<organism evidence="3 4">
    <name type="scientific">Pectinatus brassicae</name>
    <dbReference type="NCBI Taxonomy" id="862415"/>
    <lineage>
        <taxon>Bacteria</taxon>
        <taxon>Bacillati</taxon>
        <taxon>Bacillota</taxon>
        <taxon>Negativicutes</taxon>
        <taxon>Selenomonadales</taxon>
        <taxon>Selenomonadaceae</taxon>
        <taxon>Pectinatus</taxon>
    </lineage>
</organism>